<dbReference type="AlphaFoldDB" id="A0A1D6M9T2"/>
<accession>A0A1D6M9T2</accession>
<feature type="compositionally biased region" description="Low complexity" evidence="1">
    <location>
        <begin position="38"/>
        <end position="61"/>
    </location>
</feature>
<sequence>SFPHPFQSIGPTPANPSFCLAVALRVAAALVRCAVRSVRPSTGRPSPGPCSSSSSGARLPPNARGPPTCLFSWRSAPGGQATQSSGGLRKKASDRWIPVQPSPAPLPRVGRSSSTLPPALHLIPVRPSPARLPGARLLQCSAPAAVLLGRVGTCCRSARPRLLGFLFLLLQIHSH</sequence>
<organism evidence="2">
    <name type="scientific">Zea mays</name>
    <name type="common">Maize</name>
    <dbReference type="NCBI Taxonomy" id="4577"/>
    <lineage>
        <taxon>Eukaryota</taxon>
        <taxon>Viridiplantae</taxon>
        <taxon>Streptophyta</taxon>
        <taxon>Embryophyta</taxon>
        <taxon>Tracheophyta</taxon>
        <taxon>Spermatophyta</taxon>
        <taxon>Magnoliopsida</taxon>
        <taxon>Liliopsida</taxon>
        <taxon>Poales</taxon>
        <taxon>Poaceae</taxon>
        <taxon>PACMAD clade</taxon>
        <taxon>Panicoideae</taxon>
        <taxon>Andropogonodae</taxon>
        <taxon>Andropogoneae</taxon>
        <taxon>Tripsacinae</taxon>
        <taxon>Zea</taxon>
    </lineage>
</organism>
<feature type="region of interest" description="Disordered" evidence="1">
    <location>
        <begin position="38"/>
        <end position="62"/>
    </location>
</feature>
<evidence type="ECO:0000256" key="1">
    <source>
        <dbReference type="SAM" id="MobiDB-lite"/>
    </source>
</evidence>
<feature type="non-terminal residue" evidence="2">
    <location>
        <position position="1"/>
    </location>
</feature>
<proteinExistence type="predicted"/>
<gene>
    <name evidence="2" type="ORF">ZEAMMB73_Zm00001d038686</name>
</gene>
<feature type="region of interest" description="Disordered" evidence="1">
    <location>
        <begin position="74"/>
        <end position="93"/>
    </location>
</feature>
<protein>
    <submittedName>
        <fullName evidence="2">Uncharacterized protein</fullName>
    </submittedName>
</protein>
<dbReference type="EMBL" id="CM000782">
    <property type="protein sequence ID" value="AQK87560.1"/>
    <property type="molecule type" value="Genomic_DNA"/>
</dbReference>
<reference evidence="2" key="1">
    <citation type="submission" date="2015-12" db="EMBL/GenBank/DDBJ databases">
        <title>Update maize B73 reference genome by single molecule sequencing technologies.</title>
        <authorList>
            <consortium name="Maize Genome Sequencing Project"/>
            <person name="Ware D."/>
        </authorList>
    </citation>
    <scope>NUCLEOTIDE SEQUENCE</scope>
    <source>
        <tissue evidence="2">Seedling</tissue>
    </source>
</reference>
<evidence type="ECO:0000313" key="2">
    <source>
        <dbReference type="EMBL" id="AQK87560.1"/>
    </source>
</evidence>
<dbReference type="PaxDb" id="4577-GRMZM2G176133_P05"/>
<name>A0A1D6M9T2_MAIZE</name>